<dbReference type="OMA" id="RAKWMMR"/>
<accession>U4KZL2</accession>
<gene>
    <name evidence="4" type="ORF">PCON_07243</name>
</gene>
<dbReference type="GO" id="GO:0000466">
    <property type="term" value="P:maturation of 5.8S rRNA from tricistronic rRNA transcript (SSU-rRNA, 5.8S rRNA, LSU-rRNA)"/>
    <property type="evidence" value="ECO:0007669"/>
    <property type="project" value="TreeGrafter"/>
</dbReference>
<dbReference type="EMBL" id="HF935360">
    <property type="protein sequence ID" value="CCX07654.1"/>
    <property type="molecule type" value="Genomic_DNA"/>
</dbReference>
<evidence type="ECO:0000256" key="1">
    <source>
        <dbReference type="SAM" id="Coils"/>
    </source>
</evidence>
<feature type="compositionally biased region" description="Basic and acidic residues" evidence="2">
    <location>
        <begin position="196"/>
        <end position="215"/>
    </location>
</feature>
<dbReference type="Proteomes" id="UP000018144">
    <property type="component" value="Unassembled WGS sequence"/>
</dbReference>
<keyword evidence="1" id="KW-0175">Coiled coil</keyword>
<dbReference type="Pfam" id="PF20945">
    <property type="entry name" value="RMP1"/>
    <property type="match status" value="1"/>
</dbReference>
<reference evidence="4 5" key="1">
    <citation type="journal article" date="2013" name="PLoS Genet.">
        <title>The genome and development-dependent transcriptomes of Pyronema confluens: a window into fungal evolution.</title>
        <authorList>
            <person name="Traeger S."/>
            <person name="Altegoer F."/>
            <person name="Freitag M."/>
            <person name="Gabaldon T."/>
            <person name="Kempken F."/>
            <person name="Kumar A."/>
            <person name="Marcet-Houben M."/>
            <person name="Poggeler S."/>
            <person name="Stajich J.E."/>
            <person name="Nowrousian M."/>
        </authorList>
    </citation>
    <scope>NUCLEOTIDE SEQUENCE [LARGE SCALE GENOMIC DNA]</scope>
    <source>
        <strain evidence="5">CBS 100304</strain>
        <tissue evidence="4">Vegetative mycelium</tissue>
    </source>
</reference>
<feature type="domain" description="RNase MRP protein 1 RNA binding" evidence="3">
    <location>
        <begin position="21"/>
        <end position="116"/>
    </location>
</feature>
<evidence type="ECO:0000313" key="5">
    <source>
        <dbReference type="Proteomes" id="UP000018144"/>
    </source>
</evidence>
<feature type="region of interest" description="Disordered" evidence="2">
    <location>
        <begin position="190"/>
        <end position="294"/>
    </location>
</feature>
<name>U4KZL2_PYROM</name>
<dbReference type="eggNOG" id="ENOG502S2QW">
    <property type="taxonomic scope" value="Eukaryota"/>
</dbReference>
<dbReference type="OrthoDB" id="5414547at2759"/>
<dbReference type="STRING" id="1076935.U4KZL2"/>
<dbReference type="PANTHER" id="PTHR37792">
    <property type="entry name" value="RIBONUCLEASE MRP PROTEIN SUBUNIT RMP1"/>
    <property type="match status" value="1"/>
</dbReference>
<feature type="coiled-coil region" evidence="1">
    <location>
        <begin position="125"/>
        <end position="153"/>
    </location>
</feature>
<dbReference type="AlphaFoldDB" id="U4KZL2"/>
<sequence length="294" mass="33897">MAPKPPLDPEQLKLLRDDSDLLHLLFHRNKNQHSITLWWQWFATLRRNLNKLLAEHDLITAAKNTPDRKAALQKYTERVAFMRKVVVPATFEAFGNVIAQKNFAPLGLVLMASLARVWRMVKPTEEELEEQREREMEERLREVEKMAAKAKVTEEDVGVVISRNAYGGISDEEMGEVISREDYEGLAPKKLSKKKKEVEATRVHSVEDRGEKPVPKDAPWIPKEKTKKSKEKLREKSDSPEPSKPTKKEKATTQDDYTSSLKKAKRKLDEEPEKKKKKKKKKGDDIDALFSGLF</sequence>
<organism evidence="4 5">
    <name type="scientific">Pyronema omphalodes (strain CBS 100304)</name>
    <name type="common">Pyronema confluens</name>
    <dbReference type="NCBI Taxonomy" id="1076935"/>
    <lineage>
        <taxon>Eukaryota</taxon>
        <taxon>Fungi</taxon>
        <taxon>Dikarya</taxon>
        <taxon>Ascomycota</taxon>
        <taxon>Pezizomycotina</taxon>
        <taxon>Pezizomycetes</taxon>
        <taxon>Pezizales</taxon>
        <taxon>Pyronemataceae</taxon>
        <taxon>Pyronema</taxon>
    </lineage>
</organism>
<evidence type="ECO:0000259" key="3">
    <source>
        <dbReference type="Pfam" id="PF20945"/>
    </source>
</evidence>
<dbReference type="InterPro" id="IPR047204">
    <property type="entry name" value="RMP1_RBD"/>
</dbReference>
<dbReference type="PANTHER" id="PTHR37792:SF1">
    <property type="entry name" value="RIBONUCLEASE MRP PROTEIN SUBUNIT RMP1"/>
    <property type="match status" value="1"/>
</dbReference>
<dbReference type="InterPro" id="IPR047205">
    <property type="entry name" value="RMP1"/>
</dbReference>
<keyword evidence="5" id="KW-1185">Reference proteome</keyword>
<dbReference type="GO" id="GO:0042134">
    <property type="term" value="F:rRNA primary transcript binding"/>
    <property type="evidence" value="ECO:0007669"/>
    <property type="project" value="InterPro"/>
</dbReference>
<evidence type="ECO:0000256" key="2">
    <source>
        <dbReference type="SAM" id="MobiDB-lite"/>
    </source>
</evidence>
<dbReference type="CDD" id="cd22573">
    <property type="entry name" value="RMP1_RBD"/>
    <property type="match status" value="1"/>
</dbReference>
<evidence type="ECO:0000313" key="4">
    <source>
        <dbReference type="EMBL" id="CCX07654.1"/>
    </source>
</evidence>
<dbReference type="GO" id="GO:0000294">
    <property type="term" value="P:nuclear-transcribed mRNA catabolic process, RNase MRP-dependent"/>
    <property type="evidence" value="ECO:0007669"/>
    <property type="project" value="TreeGrafter"/>
</dbReference>
<protein>
    <submittedName>
        <fullName evidence="4">Similar to Ribonuclease MRP protein subunit rmp1 acc. no. Q9UT91</fullName>
    </submittedName>
</protein>
<proteinExistence type="predicted"/>
<dbReference type="GO" id="GO:0000172">
    <property type="term" value="C:ribonuclease MRP complex"/>
    <property type="evidence" value="ECO:0007669"/>
    <property type="project" value="InterPro"/>
</dbReference>
<feature type="compositionally biased region" description="Basic and acidic residues" evidence="2">
    <location>
        <begin position="232"/>
        <end position="253"/>
    </location>
</feature>